<dbReference type="Gene3D" id="1.10.10.2840">
    <property type="entry name" value="PucR C-terminal helix-turn-helix domain"/>
    <property type="match status" value="1"/>
</dbReference>
<accession>A0A1H9EE52</accession>
<proteinExistence type="predicted"/>
<gene>
    <name evidence="3" type="ORF">SAMN05216362_10925</name>
</gene>
<dbReference type="PANTHER" id="PTHR33744">
    <property type="entry name" value="CARBOHYDRATE DIACID REGULATOR"/>
    <property type="match status" value="1"/>
</dbReference>
<evidence type="ECO:0000259" key="1">
    <source>
        <dbReference type="Pfam" id="PF05651"/>
    </source>
</evidence>
<dbReference type="STRING" id="571933.SAMN05216362_10925"/>
<dbReference type="EMBL" id="FOES01000009">
    <property type="protein sequence ID" value="SEQ23298.1"/>
    <property type="molecule type" value="Genomic_DNA"/>
</dbReference>
<dbReference type="InterPro" id="IPR051448">
    <property type="entry name" value="CdaR-like_regulators"/>
</dbReference>
<dbReference type="Pfam" id="PF05651">
    <property type="entry name" value="Diacid_rec"/>
    <property type="match status" value="1"/>
</dbReference>
<dbReference type="OrthoDB" id="9792148at2"/>
<dbReference type="Proteomes" id="UP000199427">
    <property type="component" value="Unassembled WGS sequence"/>
</dbReference>
<reference evidence="3 4" key="1">
    <citation type="submission" date="2016-10" db="EMBL/GenBank/DDBJ databases">
        <authorList>
            <person name="de Groot N.N."/>
        </authorList>
    </citation>
    <scope>NUCLEOTIDE SEQUENCE [LARGE SCALE GENOMIC DNA]</scope>
    <source>
        <strain evidence="3 4">DSM 21633</strain>
    </source>
</reference>
<protein>
    <submittedName>
        <fullName evidence="3">Carbohydrate diacid regulator</fullName>
    </submittedName>
</protein>
<dbReference type="InterPro" id="IPR008599">
    <property type="entry name" value="Diacid_rec"/>
</dbReference>
<evidence type="ECO:0000259" key="2">
    <source>
        <dbReference type="Pfam" id="PF13556"/>
    </source>
</evidence>
<dbReference type="AlphaFoldDB" id="A0A1H9EE52"/>
<feature type="domain" description="PucR C-terminal helix-turn-helix" evidence="2">
    <location>
        <begin position="333"/>
        <end position="388"/>
    </location>
</feature>
<name>A0A1H9EE52_9BACI</name>
<dbReference type="PANTHER" id="PTHR33744:SF15">
    <property type="entry name" value="CARBOHYDRATE DIACID REGULATOR"/>
    <property type="match status" value="1"/>
</dbReference>
<feature type="domain" description="Putative sugar diacid recognition" evidence="1">
    <location>
        <begin position="7"/>
        <end position="134"/>
    </location>
</feature>
<dbReference type="Pfam" id="PF13556">
    <property type="entry name" value="HTH_30"/>
    <property type="match status" value="1"/>
</dbReference>
<keyword evidence="4" id="KW-1185">Reference proteome</keyword>
<organism evidence="3 4">
    <name type="scientific">Piscibacillus halophilus</name>
    <dbReference type="NCBI Taxonomy" id="571933"/>
    <lineage>
        <taxon>Bacteria</taxon>
        <taxon>Bacillati</taxon>
        <taxon>Bacillota</taxon>
        <taxon>Bacilli</taxon>
        <taxon>Bacillales</taxon>
        <taxon>Bacillaceae</taxon>
        <taxon>Piscibacillus</taxon>
    </lineage>
</organism>
<evidence type="ECO:0000313" key="3">
    <source>
        <dbReference type="EMBL" id="SEQ23298.1"/>
    </source>
</evidence>
<dbReference type="InterPro" id="IPR025736">
    <property type="entry name" value="PucR_C-HTH_dom"/>
</dbReference>
<dbReference type="RefSeq" id="WP_091773169.1">
    <property type="nucleotide sequence ID" value="NZ_FOES01000009.1"/>
</dbReference>
<evidence type="ECO:0000313" key="4">
    <source>
        <dbReference type="Proteomes" id="UP000199427"/>
    </source>
</evidence>
<sequence>MIEGLVQSAQKVVKAVSEISPFPISLTDEQGIIIGDTNSNRIGSIHPPSEYVLEVKRPVLFDQHMIQQYENVLPGIAVPLNFGYKTVGVLGIIGDPKNVEPYALLLKNYVEMLWKEIYQSQQDSLYSHTLERFTQYVLLNNELDEGQTEQYSNDLNVAINKKRICMIVTLNHPIIYYAEQTLIPIDQMKQKITHLVKEVFHSKNDLCTFINYEKIVLWKSFLSKKHYEQFIDRFDSNAIKLQHCLKDLHIHHSHIAAGTISESLYTLHQSYQDAERLIRLAHKYQLTQSYYHYHSWEILSKLILDDISDTTWNYFEDYFYDFVKLDDFKDLAECFLSYCDHQMNVSRAAQDLYIHRNTLSYRLNKIEKMTSIHVNNFYDCSTLYIFLKYYLNKTCLQNF</sequence>
<dbReference type="InterPro" id="IPR042070">
    <property type="entry name" value="PucR_C-HTH_sf"/>
</dbReference>